<evidence type="ECO:0000256" key="6">
    <source>
        <dbReference type="ARBA" id="ARBA00022692"/>
    </source>
</evidence>
<name>B5IFC4_ACIB4</name>
<evidence type="ECO:0000256" key="5">
    <source>
        <dbReference type="ARBA" id="ARBA00022592"/>
    </source>
</evidence>
<evidence type="ECO:0000256" key="7">
    <source>
        <dbReference type="ARBA" id="ARBA00022989"/>
    </source>
</evidence>
<dbReference type="eggNOG" id="arCOG02267">
    <property type="taxonomic scope" value="Archaea"/>
</dbReference>
<dbReference type="KEGG" id="abi:Aboo_0037"/>
<dbReference type="Pfam" id="PF01384">
    <property type="entry name" value="PHO4"/>
    <property type="match status" value="2"/>
</dbReference>
<dbReference type="STRING" id="439481.Aboo_0037"/>
<evidence type="ECO:0000256" key="1">
    <source>
        <dbReference type="ARBA" id="ARBA00001981"/>
    </source>
</evidence>
<evidence type="ECO:0000256" key="2">
    <source>
        <dbReference type="ARBA" id="ARBA00004141"/>
    </source>
</evidence>
<protein>
    <submittedName>
        <fullName evidence="9">Phosphate transporter</fullName>
    </submittedName>
</protein>
<evidence type="ECO:0000256" key="3">
    <source>
        <dbReference type="ARBA" id="ARBA00009916"/>
    </source>
</evidence>
<keyword evidence="10" id="KW-1185">Reference proteome</keyword>
<dbReference type="OrthoDB" id="101311at2157"/>
<keyword evidence="4" id="KW-0813">Transport</keyword>
<dbReference type="GO" id="GO:0005315">
    <property type="term" value="F:phosphate transmembrane transporter activity"/>
    <property type="evidence" value="ECO:0007669"/>
    <property type="project" value="InterPro"/>
</dbReference>
<gene>
    <name evidence="9" type="ordered locus">Aboo_0037</name>
</gene>
<organism evidence="9 10">
    <name type="scientific">Aciduliprofundum boonei (strain DSM 19572 / T469)</name>
    <dbReference type="NCBI Taxonomy" id="439481"/>
    <lineage>
        <taxon>Archaea</taxon>
        <taxon>Methanobacteriati</taxon>
        <taxon>Thermoplasmatota</taxon>
        <taxon>DHVE2 group</taxon>
        <taxon>Candidatus Aciduliprofundum</taxon>
    </lineage>
</organism>
<evidence type="ECO:0000256" key="8">
    <source>
        <dbReference type="ARBA" id="ARBA00023136"/>
    </source>
</evidence>
<dbReference type="AlphaFoldDB" id="B5IFC4"/>
<comment type="similarity">
    <text evidence="3">Belongs to the inorganic phosphate transporter (PiT) (TC 2.A.20) family.</text>
</comment>
<reference evidence="9" key="1">
    <citation type="submission" date="2010-02" db="EMBL/GenBank/DDBJ databases">
        <title>Complete sequence of Aciduliprofundum boonei T469.</title>
        <authorList>
            <consortium name="US DOE Joint Genome Institute"/>
            <person name="Lucas S."/>
            <person name="Copeland A."/>
            <person name="Lapidus A."/>
            <person name="Cheng J.-F."/>
            <person name="Bruce D."/>
            <person name="Goodwin L."/>
            <person name="Pitluck S."/>
            <person name="Saunders E."/>
            <person name="Detter J.C."/>
            <person name="Han C."/>
            <person name="Tapia R."/>
            <person name="Land M."/>
            <person name="Hauser L."/>
            <person name="Kyrpides N."/>
            <person name="Mikhailova N."/>
            <person name="Flores G."/>
            <person name="Reysenbach A.-L."/>
            <person name="Woyke T."/>
        </authorList>
    </citation>
    <scope>NUCLEOTIDE SEQUENCE</scope>
    <source>
        <strain evidence="9">T469</strain>
    </source>
</reference>
<keyword evidence="5" id="KW-0592">Phosphate transport</keyword>
<keyword evidence="6" id="KW-0812">Transmembrane</keyword>
<dbReference type="HOGENOM" id="CLU_015355_0_0_2"/>
<keyword evidence="7" id="KW-1133">Transmembrane helix</keyword>
<keyword evidence="8" id="KW-0472">Membrane</keyword>
<dbReference type="GO" id="GO:0016020">
    <property type="term" value="C:membrane"/>
    <property type="evidence" value="ECO:0007669"/>
    <property type="project" value="UniProtKB-SubCell"/>
</dbReference>
<comment type="function">
    <text evidence="1">Potential transporter for phosphate.</text>
</comment>
<dbReference type="InterPro" id="IPR001204">
    <property type="entry name" value="Phos_transporter"/>
</dbReference>
<dbReference type="PANTHER" id="PTHR11101:SF80">
    <property type="entry name" value="PHOSPHATE TRANSPORTER"/>
    <property type="match status" value="1"/>
</dbReference>
<dbReference type="Proteomes" id="UP000001400">
    <property type="component" value="Chromosome"/>
</dbReference>
<dbReference type="GeneID" id="8826972"/>
<dbReference type="EMBL" id="CP001941">
    <property type="protein sequence ID" value="ADD07849.1"/>
    <property type="molecule type" value="Genomic_DNA"/>
</dbReference>
<proteinExistence type="inferred from homology"/>
<dbReference type="PANTHER" id="PTHR11101">
    <property type="entry name" value="PHOSPHATE TRANSPORTER"/>
    <property type="match status" value="1"/>
</dbReference>
<accession>B5IFC4</accession>
<sequence>MFAWIYIFLAALVSFIIAANNSANSVGALYGSDITSYNKAAIISGTFVMLGVILEGWKMSGAIGGGIIEGELSAFMSIIVLITTLILLFVFTYLSMPLSASQIMVGAVIGVALFYSLVINYPFLSLVVFSWIITFLAGLIFAYIIYHIIVRVAEGMHLFSLSKFYTVSLYFGAAFIAYTLGANTIGLIASLTANYYVYVISGISAFFGTLLFGKRTVRTVGKNITYLDPPRAFAALLGGALIVELFTQLHLPVSMTQAVIGGIVGTGFVKGYREINKNTIKNLALSWILAPMLAFGVAYLLMGAF</sequence>
<evidence type="ECO:0000313" key="9">
    <source>
        <dbReference type="EMBL" id="ADD07849.1"/>
    </source>
</evidence>
<evidence type="ECO:0000256" key="4">
    <source>
        <dbReference type="ARBA" id="ARBA00022448"/>
    </source>
</evidence>
<evidence type="ECO:0000313" key="10">
    <source>
        <dbReference type="Proteomes" id="UP000001400"/>
    </source>
</evidence>
<comment type="subcellular location">
    <subcellularLocation>
        <location evidence="2">Membrane</location>
        <topology evidence="2">Multi-pass membrane protein</topology>
    </subcellularLocation>
</comment>
<dbReference type="RefSeq" id="WP_008085401.1">
    <property type="nucleotide sequence ID" value="NC_013926.1"/>
</dbReference>
<dbReference type="GO" id="GO:0035435">
    <property type="term" value="P:phosphate ion transmembrane transport"/>
    <property type="evidence" value="ECO:0007669"/>
    <property type="project" value="TreeGrafter"/>
</dbReference>